<name>A0A815LI50_9BILA</name>
<sequence>MHYVLAISQPQYVLVVLLTSDLHIISHPSTGAFLQPIEATTKGLNDVIDIVNVERQSIRAMNSSLGLFDTRLNNLEKHVKTIIKIVFDLVQLDFETSIYASMPLIEVVTQLLCFQQLVFIPSSLYQATSPDEIGRLVGTNLSGLPRINHVFSVYEILSIPFKHHSKFIQLGEIQSSD</sequence>
<dbReference type="EMBL" id="CAJNOQ010017644">
    <property type="protein sequence ID" value="CAF1403582.1"/>
    <property type="molecule type" value="Genomic_DNA"/>
</dbReference>
<reference evidence="1" key="1">
    <citation type="submission" date="2021-02" db="EMBL/GenBank/DDBJ databases">
        <authorList>
            <person name="Nowell W R."/>
        </authorList>
    </citation>
    <scope>NUCLEOTIDE SEQUENCE</scope>
</reference>
<evidence type="ECO:0000313" key="1">
    <source>
        <dbReference type="EMBL" id="CAF1403582.1"/>
    </source>
</evidence>
<evidence type="ECO:0000313" key="3">
    <source>
        <dbReference type="Proteomes" id="UP000663829"/>
    </source>
</evidence>
<dbReference type="EMBL" id="CAJOBC010083063">
    <property type="protein sequence ID" value="CAF4296083.1"/>
    <property type="molecule type" value="Genomic_DNA"/>
</dbReference>
<evidence type="ECO:0000313" key="2">
    <source>
        <dbReference type="EMBL" id="CAF4296083.1"/>
    </source>
</evidence>
<protein>
    <submittedName>
        <fullName evidence="1">Uncharacterized protein</fullName>
    </submittedName>
</protein>
<gene>
    <name evidence="1" type="ORF">GPM918_LOCUS33326</name>
    <name evidence="2" type="ORF">SRO942_LOCUS34007</name>
</gene>
<accession>A0A815LI50</accession>
<proteinExistence type="predicted"/>
<dbReference type="Proteomes" id="UP000663829">
    <property type="component" value="Unassembled WGS sequence"/>
</dbReference>
<organism evidence="1 3">
    <name type="scientific">Didymodactylos carnosus</name>
    <dbReference type="NCBI Taxonomy" id="1234261"/>
    <lineage>
        <taxon>Eukaryota</taxon>
        <taxon>Metazoa</taxon>
        <taxon>Spiralia</taxon>
        <taxon>Gnathifera</taxon>
        <taxon>Rotifera</taxon>
        <taxon>Eurotatoria</taxon>
        <taxon>Bdelloidea</taxon>
        <taxon>Philodinida</taxon>
        <taxon>Philodinidae</taxon>
        <taxon>Didymodactylos</taxon>
    </lineage>
</organism>
<comment type="caution">
    <text evidence="1">The sequence shown here is derived from an EMBL/GenBank/DDBJ whole genome shotgun (WGS) entry which is preliminary data.</text>
</comment>
<dbReference type="Proteomes" id="UP000681722">
    <property type="component" value="Unassembled WGS sequence"/>
</dbReference>
<dbReference type="AlphaFoldDB" id="A0A815LI50"/>
<keyword evidence="3" id="KW-1185">Reference proteome</keyword>